<gene>
    <name evidence="1" type="ORF">LTSEMON_3755</name>
</gene>
<accession>G5Q694</accession>
<dbReference type="EMBL" id="AFCS01000874">
    <property type="protein sequence ID" value="EHC76375.1"/>
    <property type="molecule type" value="Genomic_DNA"/>
</dbReference>
<organism evidence="1 2">
    <name type="scientific">Salmonella enterica subsp. enterica serovar Montevideo str. S5-403</name>
    <dbReference type="NCBI Taxonomy" id="913242"/>
    <lineage>
        <taxon>Bacteria</taxon>
        <taxon>Pseudomonadati</taxon>
        <taxon>Pseudomonadota</taxon>
        <taxon>Gammaproteobacteria</taxon>
        <taxon>Enterobacterales</taxon>
        <taxon>Enterobacteriaceae</taxon>
        <taxon>Salmonella</taxon>
    </lineage>
</organism>
<proteinExistence type="predicted"/>
<reference evidence="1 2" key="1">
    <citation type="journal article" date="2011" name="BMC Genomics">
        <title>Genome sequencing reveals diversification of virulence factor content and possible host adaptation in distinct subpopulations of Salmonella enterica.</title>
        <authorList>
            <person name="den Bakker H.C."/>
            <person name="Moreno Switt A.I."/>
            <person name="Govoni G."/>
            <person name="Cummings C.A."/>
            <person name="Ranieri M.L."/>
            <person name="Degoricija L."/>
            <person name="Hoelzer K."/>
            <person name="Rodriguez-Rivera L.D."/>
            <person name="Brown S."/>
            <person name="Bolchacova E."/>
            <person name="Furtado M.R."/>
            <person name="Wiedmann M."/>
        </authorList>
    </citation>
    <scope>NUCLEOTIDE SEQUENCE [LARGE SCALE GENOMIC DNA]</scope>
    <source>
        <strain evidence="1 2">S5-403</strain>
    </source>
</reference>
<evidence type="ECO:0000313" key="2">
    <source>
        <dbReference type="Proteomes" id="UP000003221"/>
    </source>
</evidence>
<sequence length="42" mass="4927">MILFLGVAVVADWRQKGQKTDRAIFSMNNDIFHIYHCVNKVF</sequence>
<dbReference type="AlphaFoldDB" id="G5Q694"/>
<dbReference type="Proteomes" id="UP000003221">
    <property type="component" value="Unassembled WGS sequence"/>
</dbReference>
<protein>
    <submittedName>
        <fullName evidence="1">Uncharacterized protein</fullName>
    </submittedName>
</protein>
<evidence type="ECO:0000313" key="1">
    <source>
        <dbReference type="EMBL" id="EHC76375.1"/>
    </source>
</evidence>
<dbReference type="PATRIC" id="fig|913242.3.peg.3231"/>
<name>G5Q694_SALMO</name>
<comment type="caution">
    <text evidence="1">The sequence shown here is derived from an EMBL/GenBank/DDBJ whole genome shotgun (WGS) entry which is preliminary data.</text>
</comment>